<reference evidence="4 5" key="1">
    <citation type="submission" date="2016-10" db="EMBL/GenBank/DDBJ databases">
        <authorList>
            <person name="de Groot N.N."/>
        </authorList>
    </citation>
    <scope>NUCLEOTIDE SEQUENCE [LARGE SCALE GENOMIC DNA]</scope>
    <source>
        <strain evidence="4 5">CGMCC 4.3510</strain>
    </source>
</reference>
<sequence>MSRNRRGRAIRFTAVGAAFAGAAVLAVAGCSTGDSGGGKAAAPAPAAAASASPSGSGSDRTAEAVKAVAKSLGVSEDQARQRLIHQASMVDLNTKVSTALKPEWSAGTWLDSTTGDLTVAVTNEKRAAQMRAAHAVPRIVRYSADDLSAIRARVQQRLEQNSVPSAETYVEAKSNVLVVEAQRSDLPQTVIDELKDEFKDAIDVRLRDQPVESASISGGDRIDNSQAICSDGWWVRNAQSQNFVLTAGHCAFGKSDPTWKADGQTLGQVQTFRRDSEDWALIHVTDDNVARQLSTDIPVSATESLTIASELRSPSDFPPGSIVCKRGVTTGFTCGPIIANGVTQQIDDPATGYVLQGATRVKLVSDHGDSGGAVFAIDPSGATNSVIALGLLSAGSEGNDPATDNMWFQPLKPVLDETGTLLVASPN</sequence>
<proteinExistence type="predicted"/>
<evidence type="ECO:0000256" key="2">
    <source>
        <dbReference type="SAM" id="SignalP"/>
    </source>
</evidence>
<evidence type="ECO:0000259" key="3">
    <source>
        <dbReference type="Pfam" id="PF00089"/>
    </source>
</evidence>
<name>A0A1I2LQM2_9ACTN</name>
<dbReference type="InterPro" id="IPR001254">
    <property type="entry name" value="Trypsin_dom"/>
</dbReference>
<dbReference type="STRING" id="380248.SAMN05216251_13056"/>
<dbReference type="CDD" id="cd21112">
    <property type="entry name" value="alphaLP-like"/>
    <property type="match status" value="1"/>
</dbReference>
<evidence type="ECO:0000313" key="5">
    <source>
        <dbReference type="Proteomes" id="UP000199323"/>
    </source>
</evidence>
<feature type="region of interest" description="Disordered" evidence="1">
    <location>
        <begin position="35"/>
        <end position="59"/>
    </location>
</feature>
<keyword evidence="2" id="KW-0732">Signal</keyword>
<dbReference type="GO" id="GO:0006508">
    <property type="term" value="P:proteolysis"/>
    <property type="evidence" value="ECO:0007669"/>
    <property type="project" value="InterPro"/>
</dbReference>
<dbReference type="InterPro" id="IPR009003">
    <property type="entry name" value="Peptidase_S1_PA"/>
</dbReference>
<organism evidence="4 5">
    <name type="scientific">Actinacidiphila alni</name>
    <dbReference type="NCBI Taxonomy" id="380248"/>
    <lineage>
        <taxon>Bacteria</taxon>
        <taxon>Bacillati</taxon>
        <taxon>Actinomycetota</taxon>
        <taxon>Actinomycetes</taxon>
        <taxon>Kitasatosporales</taxon>
        <taxon>Streptomycetaceae</taxon>
        <taxon>Actinacidiphila</taxon>
    </lineage>
</organism>
<dbReference type="Proteomes" id="UP000199323">
    <property type="component" value="Unassembled WGS sequence"/>
</dbReference>
<feature type="domain" description="Peptidase S1" evidence="3">
    <location>
        <begin position="240"/>
        <end position="400"/>
    </location>
</feature>
<dbReference type="OrthoDB" id="8781117at2"/>
<dbReference type="AlphaFoldDB" id="A0A1I2LQM2"/>
<dbReference type="RefSeq" id="WP_093717459.1">
    <property type="nucleotide sequence ID" value="NZ_FONG01000030.1"/>
</dbReference>
<dbReference type="Gene3D" id="2.40.10.10">
    <property type="entry name" value="Trypsin-like serine proteases"/>
    <property type="match status" value="2"/>
</dbReference>
<evidence type="ECO:0000256" key="1">
    <source>
        <dbReference type="SAM" id="MobiDB-lite"/>
    </source>
</evidence>
<feature type="compositionally biased region" description="Low complexity" evidence="1">
    <location>
        <begin position="40"/>
        <end position="58"/>
    </location>
</feature>
<evidence type="ECO:0000313" key="4">
    <source>
        <dbReference type="EMBL" id="SFF81624.1"/>
    </source>
</evidence>
<dbReference type="SUPFAM" id="SSF50494">
    <property type="entry name" value="Trypsin-like serine proteases"/>
    <property type="match status" value="1"/>
</dbReference>
<dbReference type="EMBL" id="FONG01000030">
    <property type="protein sequence ID" value="SFF81624.1"/>
    <property type="molecule type" value="Genomic_DNA"/>
</dbReference>
<dbReference type="PROSITE" id="PS51257">
    <property type="entry name" value="PROKAR_LIPOPROTEIN"/>
    <property type="match status" value="1"/>
</dbReference>
<protein>
    <submittedName>
        <fullName evidence="4">Trypsin</fullName>
    </submittedName>
</protein>
<dbReference type="GO" id="GO:0004252">
    <property type="term" value="F:serine-type endopeptidase activity"/>
    <property type="evidence" value="ECO:0007669"/>
    <property type="project" value="InterPro"/>
</dbReference>
<gene>
    <name evidence="4" type="ORF">SAMN05216251_13056</name>
</gene>
<dbReference type="Gene3D" id="3.30.300.50">
    <property type="match status" value="1"/>
</dbReference>
<feature type="chain" id="PRO_5039146198" evidence="2">
    <location>
        <begin position="29"/>
        <end position="427"/>
    </location>
</feature>
<accession>A0A1I2LQM2</accession>
<dbReference type="InterPro" id="IPR043504">
    <property type="entry name" value="Peptidase_S1_PA_chymotrypsin"/>
</dbReference>
<dbReference type="InterPro" id="IPR035070">
    <property type="entry name" value="Streptogrisin_prodomain"/>
</dbReference>
<keyword evidence="5" id="KW-1185">Reference proteome</keyword>
<dbReference type="Pfam" id="PF00089">
    <property type="entry name" value="Trypsin"/>
    <property type="match status" value="1"/>
</dbReference>
<feature type="signal peptide" evidence="2">
    <location>
        <begin position="1"/>
        <end position="28"/>
    </location>
</feature>